<dbReference type="AlphaFoldDB" id="A0A4Q1CBF1"/>
<dbReference type="Proteomes" id="UP000290218">
    <property type="component" value="Unassembled WGS sequence"/>
</dbReference>
<protein>
    <recommendedName>
        <fullName evidence="3">General secretion pathway protein GspK</fullName>
    </recommendedName>
</protein>
<accession>A0A4Q1CBF1</accession>
<dbReference type="RefSeq" id="WP_129047667.1">
    <property type="nucleotide sequence ID" value="NZ_SDHX01000001.1"/>
</dbReference>
<name>A0A4Q1CBF1_9BACT</name>
<evidence type="ECO:0000313" key="2">
    <source>
        <dbReference type="Proteomes" id="UP000290218"/>
    </source>
</evidence>
<sequence length="403" mass="42326">MRTVSRGFALVLTVVLLALLVLALLALSALSRVSADITATAAYQTQARQNALLGLRVALGELQQYAGDDEAVTGMAGLTGVPPGAGNPSRHWCGVWNASGQFVRWLASGADGAMIPVLNGSDSVALLATGALGADGTDKEHVRVLLVPMMTSTSSGATQRHGGYAWWVGDEGVKLSAVVPDAEAPVPGQKHALDELIASLSPTAPNLDRVEAYAQIALVPASPLTPGQLQSSLHALTCTHRGLLAGVAQAGRLNVNSTSARYWRGVGATYNRLQPADPINLSLTTFANRIRDNFAATVAAGKEAGGPFVSAAAFFDSPLLATALQDSGVTPLEFRDVMLPWLSGRSDTFRIRAYGESANPAEATKVESSAWCEAIVQRRPDALPGFGNRFAIVYFRWLGPEDI</sequence>
<evidence type="ECO:0000313" key="1">
    <source>
        <dbReference type="EMBL" id="RXK56300.1"/>
    </source>
</evidence>
<organism evidence="1 2">
    <name type="scientific">Oleiharenicola lentus</name>
    <dbReference type="NCBI Taxonomy" id="2508720"/>
    <lineage>
        <taxon>Bacteria</taxon>
        <taxon>Pseudomonadati</taxon>
        <taxon>Verrucomicrobiota</taxon>
        <taxon>Opitutia</taxon>
        <taxon>Opitutales</taxon>
        <taxon>Opitutaceae</taxon>
        <taxon>Oleiharenicola</taxon>
    </lineage>
</organism>
<reference evidence="1 2" key="1">
    <citation type="submission" date="2019-01" db="EMBL/GenBank/DDBJ databases">
        <title>Lacunisphaera sp. strain TWA-58.</title>
        <authorList>
            <person name="Chen W.-M."/>
        </authorList>
    </citation>
    <scope>NUCLEOTIDE SEQUENCE [LARGE SCALE GENOMIC DNA]</scope>
    <source>
        <strain evidence="1 2">TWA-58</strain>
    </source>
</reference>
<gene>
    <name evidence="1" type="ORF">ESB00_10635</name>
</gene>
<proteinExistence type="predicted"/>
<dbReference type="EMBL" id="SDHX01000001">
    <property type="protein sequence ID" value="RXK56300.1"/>
    <property type="molecule type" value="Genomic_DNA"/>
</dbReference>
<comment type="caution">
    <text evidence="1">The sequence shown here is derived from an EMBL/GenBank/DDBJ whole genome shotgun (WGS) entry which is preliminary data.</text>
</comment>
<keyword evidence="2" id="KW-1185">Reference proteome</keyword>
<dbReference type="OrthoDB" id="184187at2"/>
<evidence type="ECO:0008006" key="3">
    <source>
        <dbReference type="Google" id="ProtNLM"/>
    </source>
</evidence>